<dbReference type="Gene3D" id="1.10.10.10">
    <property type="entry name" value="Winged helix-like DNA-binding domain superfamily/Winged helix DNA-binding domain"/>
    <property type="match status" value="1"/>
</dbReference>
<name>A0ABD5MC00_9EURY</name>
<dbReference type="RefSeq" id="WP_372391601.1">
    <property type="nucleotide sequence ID" value="NZ_JBGNYA010000001.1"/>
</dbReference>
<reference evidence="2 3" key="1">
    <citation type="submission" date="2024-08" db="EMBL/GenBank/DDBJ databases">
        <title>Halobellus sp. MBLA0158 whole genome sequence.</title>
        <authorList>
            <person name="Hwang C.Y."/>
            <person name="Cho E.-S."/>
            <person name="Seo M.-J."/>
        </authorList>
    </citation>
    <scope>NUCLEOTIDE SEQUENCE [LARGE SCALE GENOMIC DNA]</scope>
    <source>
        <strain evidence="2 3">MBLA0158</strain>
    </source>
</reference>
<comment type="caution">
    <text evidence="2">The sequence shown here is derived from an EMBL/GenBank/DDBJ whole genome shotgun (WGS) entry which is preliminary data.</text>
</comment>
<organism evidence="2 3">
    <name type="scientific">Halobellus rubicundus</name>
    <dbReference type="NCBI Taxonomy" id="2996466"/>
    <lineage>
        <taxon>Archaea</taxon>
        <taxon>Methanobacteriati</taxon>
        <taxon>Methanobacteriota</taxon>
        <taxon>Stenosarchaea group</taxon>
        <taxon>Halobacteria</taxon>
        <taxon>Halobacteriales</taxon>
        <taxon>Haloferacaceae</taxon>
        <taxon>Halobellus</taxon>
    </lineage>
</organism>
<dbReference type="AlphaFoldDB" id="A0ABD5MC00"/>
<protein>
    <submittedName>
        <fullName evidence="2">TrmB family transcriptional regulator</fullName>
    </submittedName>
</protein>
<evidence type="ECO:0000256" key="1">
    <source>
        <dbReference type="SAM" id="MobiDB-lite"/>
    </source>
</evidence>
<dbReference type="InterPro" id="IPR036388">
    <property type="entry name" value="WH-like_DNA-bd_sf"/>
</dbReference>
<feature type="compositionally biased region" description="Polar residues" evidence="1">
    <location>
        <begin position="1"/>
        <end position="10"/>
    </location>
</feature>
<feature type="region of interest" description="Disordered" evidence="1">
    <location>
        <begin position="1"/>
        <end position="21"/>
    </location>
</feature>
<proteinExistence type="predicted"/>
<evidence type="ECO:0000313" key="2">
    <source>
        <dbReference type="EMBL" id="MFA1611447.1"/>
    </source>
</evidence>
<sequence>MQRSMHSQPTAGIDAPSMPSELESPRAKLVYLFLSTHGEASLAELEASLDMKKISLYSILSTLRERELIDQDAERYRLS</sequence>
<dbReference type="SUPFAM" id="SSF46785">
    <property type="entry name" value="Winged helix' DNA-binding domain"/>
    <property type="match status" value="1"/>
</dbReference>
<evidence type="ECO:0000313" key="3">
    <source>
        <dbReference type="Proteomes" id="UP001570511"/>
    </source>
</evidence>
<dbReference type="Proteomes" id="UP001570511">
    <property type="component" value="Unassembled WGS sequence"/>
</dbReference>
<dbReference type="InterPro" id="IPR036390">
    <property type="entry name" value="WH_DNA-bd_sf"/>
</dbReference>
<gene>
    <name evidence="2" type="ORF">OS889_10595</name>
</gene>
<dbReference type="EMBL" id="JBGNYA010000001">
    <property type="protein sequence ID" value="MFA1611447.1"/>
    <property type="molecule type" value="Genomic_DNA"/>
</dbReference>
<keyword evidence="3" id="KW-1185">Reference proteome</keyword>
<accession>A0ABD5MC00</accession>